<dbReference type="AlphaFoldDB" id="A0A062V5C0"/>
<dbReference type="InterPro" id="IPR050301">
    <property type="entry name" value="NTE"/>
</dbReference>
<gene>
    <name evidence="6" type="ORF">ANME2D_01853</name>
</gene>
<evidence type="ECO:0000313" key="7">
    <source>
        <dbReference type="Proteomes" id="UP000027153"/>
    </source>
</evidence>
<name>A0A062V5C0_9EURY</name>
<dbReference type="PANTHER" id="PTHR14226:SF78">
    <property type="entry name" value="SLR0060 PROTEIN"/>
    <property type="match status" value="1"/>
</dbReference>
<dbReference type="Gene3D" id="3.40.1090.10">
    <property type="entry name" value="Cytosolic phospholipase A2 catalytic domain"/>
    <property type="match status" value="2"/>
</dbReference>
<reference evidence="6 7" key="1">
    <citation type="journal article" date="2013" name="Nature">
        <title>Anaerobic oxidation of methane coupled to nitrate reduction in a novel archaeal lineage.</title>
        <authorList>
            <person name="Haroon M.F."/>
            <person name="Hu S."/>
            <person name="Shi Y."/>
            <person name="Imelfort M."/>
            <person name="Keller J."/>
            <person name="Hugenholtz P."/>
            <person name="Yuan Z."/>
            <person name="Tyson G.W."/>
        </authorList>
    </citation>
    <scope>NUCLEOTIDE SEQUENCE [LARGE SCALE GENOMIC DNA]</scope>
    <source>
        <strain evidence="6 7">ANME-2d</strain>
    </source>
</reference>
<keyword evidence="2" id="KW-0442">Lipid degradation</keyword>
<dbReference type="EMBL" id="JMIY01000004">
    <property type="protein sequence ID" value="KCZ71798.1"/>
    <property type="molecule type" value="Genomic_DNA"/>
</dbReference>
<keyword evidence="4" id="KW-0812">Transmembrane</keyword>
<dbReference type="SUPFAM" id="SSF52151">
    <property type="entry name" value="FabD/lysophospholipase-like"/>
    <property type="match status" value="1"/>
</dbReference>
<keyword evidence="3" id="KW-0443">Lipid metabolism</keyword>
<dbReference type="InterPro" id="IPR002641">
    <property type="entry name" value="PNPLA_dom"/>
</dbReference>
<dbReference type="RefSeq" id="WP_048090777.1">
    <property type="nucleotide sequence ID" value="NZ_JMIY01000004.1"/>
</dbReference>
<accession>A0A062V5C0</accession>
<dbReference type="Proteomes" id="UP000027153">
    <property type="component" value="Unassembled WGS sequence"/>
</dbReference>
<dbReference type="OrthoDB" id="371677at2157"/>
<keyword evidence="1 6" id="KW-0378">Hydrolase</keyword>
<dbReference type="PANTHER" id="PTHR14226">
    <property type="entry name" value="NEUROPATHY TARGET ESTERASE/SWISS CHEESE D.MELANOGASTER"/>
    <property type="match status" value="1"/>
</dbReference>
<feature type="domain" description="PNPLA" evidence="5">
    <location>
        <begin position="11"/>
        <end position="207"/>
    </location>
</feature>
<evidence type="ECO:0000256" key="4">
    <source>
        <dbReference type="SAM" id="Phobius"/>
    </source>
</evidence>
<proteinExistence type="predicted"/>
<evidence type="ECO:0000313" key="6">
    <source>
        <dbReference type="EMBL" id="KCZ71798.1"/>
    </source>
</evidence>
<keyword evidence="7" id="KW-1185">Reference proteome</keyword>
<organism evidence="6 7">
    <name type="scientific">Candidatus Methanoperedens nitratireducens</name>
    <dbReference type="NCBI Taxonomy" id="1392998"/>
    <lineage>
        <taxon>Archaea</taxon>
        <taxon>Methanobacteriati</taxon>
        <taxon>Methanobacteriota</taxon>
        <taxon>Stenosarchaea group</taxon>
        <taxon>Methanomicrobia</taxon>
        <taxon>Methanosarcinales</taxon>
        <taxon>ANME-2 cluster</taxon>
        <taxon>Candidatus Methanoperedentaceae</taxon>
        <taxon>Candidatus Methanoperedens</taxon>
    </lineage>
</organism>
<dbReference type="GO" id="GO:0016042">
    <property type="term" value="P:lipid catabolic process"/>
    <property type="evidence" value="ECO:0007669"/>
    <property type="project" value="UniProtKB-KW"/>
</dbReference>
<dbReference type="PATRIC" id="fig|1392998.3.peg.1853"/>
<dbReference type="GO" id="GO:0016787">
    <property type="term" value="F:hydrolase activity"/>
    <property type="evidence" value="ECO:0007669"/>
    <property type="project" value="UniProtKB-KW"/>
</dbReference>
<evidence type="ECO:0000256" key="3">
    <source>
        <dbReference type="ARBA" id="ARBA00023098"/>
    </source>
</evidence>
<evidence type="ECO:0000256" key="1">
    <source>
        <dbReference type="ARBA" id="ARBA00022801"/>
    </source>
</evidence>
<keyword evidence="4" id="KW-1133">Transmembrane helix</keyword>
<dbReference type="InterPro" id="IPR016035">
    <property type="entry name" value="Acyl_Trfase/lysoPLipase"/>
</dbReference>
<evidence type="ECO:0000256" key="2">
    <source>
        <dbReference type="ARBA" id="ARBA00022963"/>
    </source>
</evidence>
<dbReference type="Pfam" id="PF01734">
    <property type="entry name" value="Patatin"/>
    <property type="match status" value="1"/>
</dbReference>
<feature type="transmembrane region" description="Helical" evidence="4">
    <location>
        <begin position="38"/>
        <end position="60"/>
    </location>
</feature>
<keyword evidence="4" id="KW-0472">Membrane</keyword>
<dbReference type="PROSITE" id="PS51635">
    <property type="entry name" value="PNPLA"/>
    <property type="match status" value="1"/>
</dbReference>
<comment type="caution">
    <text evidence="6">The sequence shown here is derived from an EMBL/GenBank/DDBJ whole genome shotgun (WGS) entry which is preliminary data.</text>
</comment>
<protein>
    <submittedName>
        <fullName evidence="6">Putative esterase of the alpha-beta hydrolase superfamily</fullName>
    </submittedName>
</protein>
<evidence type="ECO:0000259" key="5">
    <source>
        <dbReference type="PROSITE" id="PS51635"/>
    </source>
</evidence>
<sequence length="321" mass="36392">MGENDNRSIAIACQGGGSHTAFTAGVLKRILKENKKQYEITSLSGTSGGAICAMLAWYGLLTNDKDKSIRLLDSFWTDLSANSFQDMLLNWWVVWTSRMNGVVPTLEISPYYYPPWAQEYMKGVLEKHVEFNKIKMLVDSNPSCPDLFVGAVDVLSGKFKVFQNAEIGADAILASAAIPTFLRAVNIDSKVYWDGLFSQNPPVRDFIGDEIHTKPDEIWVIQINPQNRLYEPKSVEEIVDRRNELAGNLSLYQEIDFIEAVNKWVEAGYLPDNKYKHIDVRWIGTPDGNLDIASKLDRSPQFIRYMMAYGEKQAEDFLAHY</sequence>